<keyword evidence="2" id="KW-1185">Reference proteome</keyword>
<evidence type="ECO:0000313" key="1">
    <source>
        <dbReference type="EMBL" id="KIK36792.1"/>
    </source>
</evidence>
<reference evidence="1 2" key="1">
    <citation type="submission" date="2014-04" db="EMBL/GenBank/DDBJ databases">
        <authorList>
            <consortium name="DOE Joint Genome Institute"/>
            <person name="Kuo A."/>
            <person name="Ruytinx J."/>
            <person name="Rineau F."/>
            <person name="Colpaert J."/>
            <person name="Kohler A."/>
            <person name="Nagy L.G."/>
            <person name="Floudas D."/>
            <person name="Copeland A."/>
            <person name="Barry K.W."/>
            <person name="Cichocki N."/>
            <person name="Veneault-Fourrey C."/>
            <person name="LaButti K."/>
            <person name="Lindquist E.A."/>
            <person name="Lipzen A."/>
            <person name="Lundell T."/>
            <person name="Morin E."/>
            <person name="Murat C."/>
            <person name="Sun H."/>
            <person name="Tunlid A."/>
            <person name="Henrissat B."/>
            <person name="Grigoriev I.V."/>
            <person name="Hibbett D.S."/>
            <person name="Martin F."/>
            <person name="Nordberg H.P."/>
            <person name="Cantor M.N."/>
            <person name="Hua S.X."/>
        </authorList>
    </citation>
    <scope>NUCLEOTIDE SEQUENCE [LARGE SCALE GENOMIC DNA]</scope>
    <source>
        <strain evidence="1 2">UH-Slu-Lm8-n1</strain>
    </source>
</reference>
<protein>
    <submittedName>
        <fullName evidence="1">Uncharacterized protein</fullName>
    </submittedName>
</protein>
<accession>A0A0D0AR71</accession>
<evidence type="ECO:0000313" key="2">
    <source>
        <dbReference type="Proteomes" id="UP000054485"/>
    </source>
</evidence>
<dbReference type="Proteomes" id="UP000054485">
    <property type="component" value="Unassembled WGS sequence"/>
</dbReference>
<organism evidence="1 2">
    <name type="scientific">Suillus luteus UH-Slu-Lm8-n1</name>
    <dbReference type="NCBI Taxonomy" id="930992"/>
    <lineage>
        <taxon>Eukaryota</taxon>
        <taxon>Fungi</taxon>
        <taxon>Dikarya</taxon>
        <taxon>Basidiomycota</taxon>
        <taxon>Agaricomycotina</taxon>
        <taxon>Agaricomycetes</taxon>
        <taxon>Agaricomycetidae</taxon>
        <taxon>Boletales</taxon>
        <taxon>Suillineae</taxon>
        <taxon>Suillaceae</taxon>
        <taxon>Suillus</taxon>
    </lineage>
</organism>
<dbReference type="HOGENOM" id="CLU_2428532_0_0_1"/>
<dbReference type="AlphaFoldDB" id="A0A0D0AR71"/>
<sequence length="91" mass="10619">MRECLLLLDITETVHHEPHPHSYRRVIPPLAISKHPTKSYTSQFICRFLGSQNTSPKLPTRRSMRTRRRMISDYRPLCLVAITLISIPSCF</sequence>
<gene>
    <name evidence="1" type="ORF">CY34DRAFT_492217</name>
</gene>
<proteinExistence type="predicted"/>
<reference evidence="2" key="2">
    <citation type="submission" date="2015-01" db="EMBL/GenBank/DDBJ databases">
        <title>Evolutionary Origins and Diversification of the Mycorrhizal Mutualists.</title>
        <authorList>
            <consortium name="DOE Joint Genome Institute"/>
            <consortium name="Mycorrhizal Genomics Consortium"/>
            <person name="Kohler A."/>
            <person name="Kuo A."/>
            <person name="Nagy L.G."/>
            <person name="Floudas D."/>
            <person name="Copeland A."/>
            <person name="Barry K.W."/>
            <person name="Cichocki N."/>
            <person name="Veneault-Fourrey C."/>
            <person name="LaButti K."/>
            <person name="Lindquist E.A."/>
            <person name="Lipzen A."/>
            <person name="Lundell T."/>
            <person name="Morin E."/>
            <person name="Murat C."/>
            <person name="Riley R."/>
            <person name="Ohm R."/>
            <person name="Sun H."/>
            <person name="Tunlid A."/>
            <person name="Henrissat B."/>
            <person name="Grigoriev I.V."/>
            <person name="Hibbett D.S."/>
            <person name="Martin F."/>
        </authorList>
    </citation>
    <scope>NUCLEOTIDE SEQUENCE [LARGE SCALE GENOMIC DNA]</scope>
    <source>
        <strain evidence="2">UH-Slu-Lm8-n1</strain>
    </source>
</reference>
<dbReference type="EMBL" id="KN835498">
    <property type="protein sequence ID" value="KIK36792.1"/>
    <property type="molecule type" value="Genomic_DNA"/>
</dbReference>
<name>A0A0D0AR71_9AGAM</name>
<dbReference type="InParanoid" id="A0A0D0AR71"/>